<dbReference type="Pfam" id="PF01292">
    <property type="entry name" value="Ni_hydr_CYTB"/>
    <property type="match status" value="1"/>
</dbReference>
<evidence type="ECO:0000256" key="1">
    <source>
        <dbReference type="ARBA" id="ARBA00004651"/>
    </source>
</evidence>
<keyword evidence="5" id="KW-0349">Heme</keyword>
<keyword evidence="8" id="KW-0249">Electron transport</keyword>
<dbReference type="Proteomes" id="UP000325255">
    <property type="component" value="Unassembled WGS sequence"/>
</dbReference>
<feature type="transmembrane region" description="Helical" evidence="13">
    <location>
        <begin position="78"/>
        <end position="97"/>
    </location>
</feature>
<comment type="subcellular location">
    <subcellularLocation>
        <location evidence="1">Cell membrane</location>
        <topology evidence="1">Multi-pass membrane protein</topology>
    </subcellularLocation>
</comment>
<dbReference type="PRINTS" id="PR00161">
    <property type="entry name" value="NIHGNASECYTB"/>
</dbReference>
<dbReference type="GO" id="GO:0022904">
    <property type="term" value="P:respiratory electron transport chain"/>
    <property type="evidence" value="ECO:0007669"/>
    <property type="project" value="InterPro"/>
</dbReference>
<evidence type="ECO:0000256" key="3">
    <source>
        <dbReference type="ARBA" id="ARBA00022448"/>
    </source>
</evidence>
<reference evidence="15 16" key="1">
    <citation type="submission" date="2019-09" db="EMBL/GenBank/DDBJ databases">
        <title>Genome sequence of Rhodovastum atsumiense, a diverse member of the Acetobacteraceae family of non-sulfur purple photosynthetic bacteria.</title>
        <authorList>
            <person name="Meyer T."/>
            <person name="Kyndt J."/>
        </authorList>
    </citation>
    <scope>NUCLEOTIDE SEQUENCE [LARGE SCALE GENOMIC DNA]</scope>
    <source>
        <strain evidence="15 16">DSM 21279</strain>
    </source>
</reference>
<dbReference type="EMBL" id="VWPK01000027">
    <property type="protein sequence ID" value="KAA5610818.1"/>
    <property type="molecule type" value="Genomic_DNA"/>
</dbReference>
<dbReference type="GO" id="GO:0005506">
    <property type="term" value="F:iron ion binding"/>
    <property type="evidence" value="ECO:0007669"/>
    <property type="project" value="InterPro"/>
</dbReference>
<feature type="domain" description="Cytochrome b561 bacterial/Ni-hydrogenase" evidence="14">
    <location>
        <begin position="30"/>
        <end position="235"/>
    </location>
</feature>
<dbReference type="PANTHER" id="PTHR30485:SF0">
    <property type="entry name" value="NI_FE-HYDROGENASE 1 B-TYPE CYTOCHROME SUBUNIT-RELATED"/>
    <property type="match status" value="1"/>
</dbReference>
<evidence type="ECO:0000256" key="12">
    <source>
        <dbReference type="ARBA" id="ARBA00072962"/>
    </source>
</evidence>
<sequence>MDEFSRTTRFRGVVDLDPTDRSNGRSTIYVYEAAVRAWHWVHALAMMVLVATGYLIASPPPTLPGEASANFLFGYIRFTHFVSGYVLAISFLFRIYWGFVGNRHSRQIFHLPVWERAWWRGVVWEAKWYLFLVDEPKKYLGHNPLAQITMFFAMTLGTIGMIVTGFALYSEGTGRDSWEYVVFGTLLDVLPSQDVHTLHHLGLWMIVIFTIIHVYASVREEIMSRQTMIATMISGERQFRDDRND</sequence>
<dbReference type="Gene3D" id="1.20.950.20">
    <property type="entry name" value="Transmembrane di-heme cytochromes, Chain C"/>
    <property type="match status" value="1"/>
</dbReference>
<dbReference type="GO" id="GO:0009055">
    <property type="term" value="F:electron transfer activity"/>
    <property type="evidence" value="ECO:0007669"/>
    <property type="project" value="InterPro"/>
</dbReference>
<dbReference type="InterPro" id="IPR016174">
    <property type="entry name" value="Di-haem_cyt_TM"/>
</dbReference>
<dbReference type="PANTHER" id="PTHR30485">
    <property type="entry name" value="NI/FE-HYDROGENASE 1 B-TYPE CYTOCHROME SUBUNIT"/>
    <property type="match status" value="1"/>
</dbReference>
<dbReference type="NCBIfam" id="TIGR02125">
    <property type="entry name" value="CytB-hydogenase"/>
    <property type="match status" value="1"/>
</dbReference>
<evidence type="ECO:0000256" key="6">
    <source>
        <dbReference type="ARBA" id="ARBA00022692"/>
    </source>
</evidence>
<evidence type="ECO:0000256" key="9">
    <source>
        <dbReference type="ARBA" id="ARBA00022989"/>
    </source>
</evidence>
<accession>A0A5M6ITD6</accession>
<dbReference type="GO" id="GO:0020037">
    <property type="term" value="F:heme binding"/>
    <property type="evidence" value="ECO:0007669"/>
    <property type="project" value="TreeGrafter"/>
</dbReference>
<dbReference type="InterPro" id="IPR011577">
    <property type="entry name" value="Cyt_b561_bac/Ni-Hgenase"/>
</dbReference>
<keyword evidence="3" id="KW-0813">Transport</keyword>
<evidence type="ECO:0000256" key="5">
    <source>
        <dbReference type="ARBA" id="ARBA00022617"/>
    </source>
</evidence>
<keyword evidence="11 13" id="KW-0472">Membrane</keyword>
<dbReference type="SUPFAM" id="SSF81342">
    <property type="entry name" value="Transmembrane di-heme cytochromes"/>
    <property type="match status" value="1"/>
</dbReference>
<keyword evidence="16" id="KW-1185">Reference proteome</keyword>
<evidence type="ECO:0000313" key="15">
    <source>
        <dbReference type="EMBL" id="KAA5610818.1"/>
    </source>
</evidence>
<feature type="transmembrane region" description="Helical" evidence="13">
    <location>
        <begin position="145"/>
        <end position="169"/>
    </location>
</feature>
<dbReference type="InterPro" id="IPR000516">
    <property type="entry name" value="Ni-dep_Hydgase_cyt-B"/>
</dbReference>
<gene>
    <name evidence="15" type="primary">cybH</name>
    <name evidence="15" type="ORF">F1189_17205</name>
</gene>
<name>A0A5M6ITD6_9PROT</name>
<dbReference type="GO" id="GO:0005886">
    <property type="term" value="C:plasma membrane"/>
    <property type="evidence" value="ECO:0007669"/>
    <property type="project" value="UniProtKB-SubCell"/>
</dbReference>
<evidence type="ECO:0000259" key="14">
    <source>
        <dbReference type="Pfam" id="PF01292"/>
    </source>
</evidence>
<keyword evidence="4" id="KW-1003">Cell membrane</keyword>
<evidence type="ECO:0000313" key="16">
    <source>
        <dbReference type="Proteomes" id="UP000325255"/>
    </source>
</evidence>
<protein>
    <recommendedName>
        <fullName evidence="12">Probable Ni/Fe-hydrogenase B-type cytochrome subunit</fullName>
    </recommendedName>
</protein>
<dbReference type="InterPro" id="IPR051542">
    <property type="entry name" value="Hydrogenase_cytochrome"/>
</dbReference>
<evidence type="ECO:0000256" key="13">
    <source>
        <dbReference type="SAM" id="Phobius"/>
    </source>
</evidence>
<organism evidence="15 16">
    <name type="scientific">Rhodovastum atsumiense</name>
    <dbReference type="NCBI Taxonomy" id="504468"/>
    <lineage>
        <taxon>Bacteria</taxon>
        <taxon>Pseudomonadati</taxon>
        <taxon>Pseudomonadota</taxon>
        <taxon>Alphaproteobacteria</taxon>
        <taxon>Acetobacterales</taxon>
        <taxon>Acetobacteraceae</taxon>
        <taxon>Rhodovastum</taxon>
    </lineage>
</organism>
<keyword evidence="7" id="KW-0479">Metal-binding</keyword>
<dbReference type="RefSeq" id="WP_150042093.1">
    <property type="nucleotide sequence ID" value="NZ_OW485601.1"/>
</dbReference>
<evidence type="ECO:0000256" key="11">
    <source>
        <dbReference type="ARBA" id="ARBA00023136"/>
    </source>
</evidence>
<evidence type="ECO:0000256" key="10">
    <source>
        <dbReference type="ARBA" id="ARBA00023004"/>
    </source>
</evidence>
<proteinExistence type="inferred from homology"/>
<evidence type="ECO:0000256" key="4">
    <source>
        <dbReference type="ARBA" id="ARBA00022475"/>
    </source>
</evidence>
<keyword evidence="6 13" id="KW-0812">Transmembrane</keyword>
<dbReference type="AlphaFoldDB" id="A0A5M6ITD6"/>
<evidence type="ECO:0000256" key="8">
    <source>
        <dbReference type="ARBA" id="ARBA00022982"/>
    </source>
</evidence>
<comment type="similarity">
    <text evidence="2">Belongs to the HupC/HyaC/HydC family.</text>
</comment>
<dbReference type="OrthoDB" id="9781740at2"/>
<keyword evidence="10" id="KW-0408">Iron</keyword>
<dbReference type="PROSITE" id="PS00883">
    <property type="entry name" value="NI_HGENASE_CYTB_2"/>
    <property type="match status" value="1"/>
</dbReference>
<keyword evidence="9 13" id="KW-1133">Transmembrane helix</keyword>
<comment type="caution">
    <text evidence="15">The sequence shown here is derived from an EMBL/GenBank/DDBJ whole genome shotgun (WGS) entry which is preliminary data.</text>
</comment>
<evidence type="ECO:0000256" key="2">
    <source>
        <dbReference type="ARBA" id="ARBA00008622"/>
    </source>
</evidence>
<feature type="transmembrane region" description="Helical" evidence="13">
    <location>
        <begin position="37"/>
        <end position="57"/>
    </location>
</feature>
<feature type="transmembrane region" description="Helical" evidence="13">
    <location>
        <begin position="201"/>
        <end position="218"/>
    </location>
</feature>
<evidence type="ECO:0000256" key="7">
    <source>
        <dbReference type="ARBA" id="ARBA00022723"/>
    </source>
</evidence>
<dbReference type="FunFam" id="1.20.950.20:FF:000003">
    <property type="entry name" value="Ni/Fe-hydrogenase 1 b-type cytochrome subunit"/>
    <property type="match status" value="1"/>
</dbReference>